<proteinExistence type="predicted"/>
<protein>
    <submittedName>
        <fullName evidence="1">Uncharacterized protein</fullName>
    </submittedName>
</protein>
<accession>A0A1G7M005</accession>
<evidence type="ECO:0000313" key="1">
    <source>
        <dbReference type="EMBL" id="SDF54966.1"/>
    </source>
</evidence>
<evidence type="ECO:0000313" key="2">
    <source>
        <dbReference type="Proteomes" id="UP000199045"/>
    </source>
</evidence>
<organism evidence="1 2">
    <name type="scientific">Chitinophaga filiformis</name>
    <name type="common">Myxococcus filiformis</name>
    <name type="synonym">Flexibacter filiformis</name>
    <dbReference type="NCBI Taxonomy" id="104663"/>
    <lineage>
        <taxon>Bacteria</taxon>
        <taxon>Pseudomonadati</taxon>
        <taxon>Bacteroidota</taxon>
        <taxon>Chitinophagia</taxon>
        <taxon>Chitinophagales</taxon>
        <taxon>Chitinophagaceae</taxon>
        <taxon>Chitinophaga</taxon>
    </lineage>
</organism>
<dbReference type="Proteomes" id="UP000199045">
    <property type="component" value="Unassembled WGS sequence"/>
</dbReference>
<dbReference type="STRING" id="104663.SAMN04488121_102241"/>
<sequence>MNPTQVNPAAWQDHEVIFDMEGFSAIWGRYDNDDNFCLGARWNGGEDERGYPGQDAYPLWFVIPDYLTLSMLERLNTNALQGDLRAANGNPIQLESIRQSAYL</sequence>
<reference evidence="1 2" key="1">
    <citation type="submission" date="2016-10" db="EMBL/GenBank/DDBJ databases">
        <authorList>
            <person name="de Groot N.N."/>
        </authorList>
    </citation>
    <scope>NUCLEOTIDE SEQUENCE [LARGE SCALE GENOMIC DNA]</scope>
    <source>
        <strain evidence="1 2">DSM 527</strain>
    </source>
</reference>
<dbReference type="AlphaFoldDB" id="A0A1G7M005"/>
<name>A0A1G7M005_CHIFI</name>
<dbReference type="RefSeq" id="WP_089830440.1">
    <property type="nucleotide sequence ID" value="NZ_FNBN01000002.1"/>
</dbReference>
<dbReference type="EMBL" id="FNBN01000002">
    <property type="protein sequence ID" value="SDF54966.1"/>
    <property type="molecule type" value="Genomic_DNA"/>
</dbReference>
<dbReference type="OrthoDB" id="1375851at2"/>
<gene>
    <name evidence="1" type="ORF">SAMN04488121_102241</name>
</gene>